<dbReference type="RefSeq" id="WP_196097172.1">
    <property type="nucleotide sequence ID" value="NZ_CP064939.1"/>
</dbReference>
<accession>A0A7U3Q3F5</accession>
<evidence type="ECO:0000313" key="2">
    <source>
        <dbReference type="EMBL" id="QPH37860.1"/>
    </source>
</evidence>
<dbReference type="Proteomes" id="UP000594759">
    <property type="component" value="Chromosome"/>
</dbReference>
<reference evidence="2 3" key="1">
    <citation type="submission" date="2020-11" db="EMBL/GenBank/DDBJ databases">
        <title>Pedobacter endophytica, an endophytic bacteria isolated form Carex pumila.</title>
        <authorList>
            <person name="Peng Y."/>
            <person name="Jiang L."/>
            <person name="Lee J."/>
        </authorList>
    </citation>
    <scope>NUCLEOTIDE SEQUENCE [LARGE SCALE GENOMIC DNA]</scope>
    <source>
        <strain evidence="2 3">JBR3-12</strain>
    </source>
</reference>
<organism evidence="2 3">
    <name type="scientific">Pedobacter endophyticus</name>
    <dbReference type="NCBI Taxonomy" id="2789740"/>
    <lineage>
        <taxon>Bacteria</taxon>
        <taxon>Pseudomonadati</taxon>
        <taxon>Bacteroidota</taxon>
        <taxon>Sphingobacteriia</taxon>
        <taxon>Sphingobacteriales</taxon>
        <taxon>Sphingobacteriaceae</taxon>
        <taxon>Pedobacter</taxon>
    </lineage>
</organism>
<dbReference type="AlphaFoldDB" id="A0A7U3Q3F5"/>
<sequence length="419" mass="49280">MDSKFSLEFNSISDSIDEAYMAIGMISENMFDFAIRKLENAALIHIVLGVHMPTHPNVFKKIKSLSDEKKLDAAVYVRNFFHPKLYLFKIRKEWIAYVGSGNFTNGGWSKNEELFTRITCQQTCTELYEKFLRWKLASQQIDQRFIDIYERNFNTYAELQKDTVKFTDDLTDKLQEKFNIDNVDFTEQFFSKKHHMAFRPGITHMDSPDVLEERKEVRKRLYLLDALISSKIPPGWKIYHHYDIDHIVSHIYASGHDDLNVRSLWVGYGRNKAALKQYHGNDSTPLNFMRMQVIVHYDSVGFWLMPGKLGAGQIDRSSFLEKMENEETQRYFFRHLKSLGKEYWIEVAGEKRPCESFTDHDELASFIKRDDFRNYYFIIGRDYQLGATALRSENIVLSCIADFTKYKPLYDLIKDSTFG</sequence>
<dbReference type="KEGG" id="pex:IZT61_12135"/>
<gene>
    <name evidence="2" type="ORF">IZT61_12135</name>
</gene>
<dbReference type="InterPro" id="IPR019065">
    <property type="entry name" value="RE_NgoFVII_N"/>
</dbReference>
<feature type="domain" description="Restriction endonuclease type II NgoFVII N-terminal" evidence="1">
    <location>
        <begin position="9"/>
        <end position="130"/>
    </location>
</feature>
<evidence type="ECO:0000313" key="3">
    <source>
        <dbReference type="Proteomes" id="UP000594759"/>
    </source>
</evidence>
<proteinExistence type="predicted"/>
<protein>
    <submittedName>
        <fullName evidence="2">Phospholipase D family protein</fullName>
    </submittedName>
</protein>
<dbReference type="EMBL" id="CP064939">
    <property type="protein sequence ID" value="QPH37860.1"/>
    <property type="molecule type" value="Genomic_DNA"/>
</dbReference>
<name>A0A7U3Q3F5_9SPHI</name>
<dbReference type="Gene3D" id="3.30.870.10">
    <property type="entry name" value="Endonuclease Chain A"/>
    <property type="match status" value="1"/>
</dbReference>
<dbReference type="SUPFAM" id="SSF56024">
    <property type="entry name" value="Phospholipase D/nuclease"/>
    <property type="match status" value="1"/>
</dbReference>
<keyword evidence="3" id="KW-1185">Reference proteome</keyword>
<evidence type="ECO:0000259" key="1">
    <source>
        <dbReference type="Pfam" id="PF09565"/>
    </source>
</evidence>
<dbReference type="CDD" id="cd09117">
    <property type="entry name" value="PLDc_Bfil_DEXD_like"/>
    <property type="match status" value="1"/>
</dbReference>
<dbReference type="Pfam" id="PF09565">
    <property type="entry name" value="RE_NgoFVII"/>
    <property type="match status" value="1"/>
</dbReference>